<dbReference type="Gene3D" id="2.40.160.50">
    <property type="entry name" value="membrane protein fhac: a member of the omp85/tpsb transporter family"/>
    <property type="match status" value="1"/>
</dbReference>
<evidence type="ECO:0000256" key="8">
    <source>
        <dbReference type="ARBA" id="ARBA00023237"/>
    </source>
</evidence>
<evidence type="ECO:0000256" key="5">
    <source>
        <dbReference type="ARBA" id="ARBA00022692"/>
    </source>
</evidence>
<reference evidence="11 12" key="1">
    <citation type="submission" date="2019-04" db="EMBL/GenBank/DDBJ databases">
        <title>Sphingomonas psychrotolerans sp. nov., isolated from soil in the Tianshan Mountains, Xinjiang, China.</title>
        <authorList>
            <person name="Luo Y."/>
            <person name="Sheng H."/>
        </authorList>
    </citation>
    <scope>NUCLEOTIDE SEQUENCE [LARGE SCALE GENOMIC DNA]</scope>
    <source>
        <strain evidence="11 12">ZFGT-11</strain>
    </source>
</reference>
<feature type="chain" id="PRO_5020846198" evidence="9">
    <location>
        <begin position="21"/>
        <end position="554"/>
    </location>
</feature>
<name>A0A4S1X920_9SPHN</name>
<sequence>MFKPSHVAFALLAIPVAAQAQQVPNVGTQLQQLPQPPAPVRPTPQLVIDPAALAADPPGGPSIQVHSLRITGQTRFSEAELLSASGFTPERSLTFAQLRALAARISDFYHARGYILAQAYLPEQDVQNGALTIAVVEGRYGKIDLRNTAPISNGVPARVLRGLDSGNLVYNDPLERRLLLLSDIPGVRVKATLAPGSEVGTSDLIVDVARGPLISGNVEADNAGSRYTGAYRFGGTINVNNPAGIGDLLSVRLLASDGGLGYGRISYQAPVGNATLGIAYAHLRYTLGREFESLDGEGTADILSAYASYPVVRSRRANLYALAAFDAKMLRDEIGLVSSESRKRIHAGTLGFSGDFRDDLGGGSSNVFSAGWTIGNLDIRSAPERAIDAVTAQSDGGYNKLQASFARLQTIAGPFSLYGAIRGQIAFDNLDSSEKMELGGAYGVRAYPEGEAFGDIGYLATVEARLRLGQWTGKLPGEFELIGFVDTGRVRYAQDPWFIGSNHASRSGYGAGLNWYGPEGIILRGSYARKLGTGPATSAPDRDGRFWFQIVKLF</sequence>
<keyword evidence="8" id="KW-0998">Cell outer membrane</keyword>
<feature type="domain" description="POTRA" evidence="10">
    <location>
        <begin position="63"/>
        <end position="138"/>
    </location>
</feature>
<comment type="caution">
    <text evidence="11">The sequence shown here is derived from an EMBL/GenBank/DDBJ whole genome shotgun (WGS) entry which is preliminary data.</text>
</comment>
<evidence type="ECO:0000256" key="7">
    <source>
        <dbReference type="ARBA" id="ARBA00023136"/>
    </source>
</evidence>
<dbReference type="GO" id="GO:0098046">
    <property type="term" value="C:type V protein secretion system complex"/>
    <property type="evidence" value="ECO:0007669"/>
    <property type="project" value="TreeGrafter"/>
</dbReference>
<keyword evidence="7" id="KW-0472">Membrane</keyword>
<keyword evidence="4" id="KW-1134">Transmembrane beta strand</keyword>
<dbReference type="PANTHER" id="PTHR34597">
    <property type="entry name" value="SLR1661 PROTEIN"/>
    <property type="match status" value="1"/>
</dbReference>
<accession>A0A4S1X920</accession>
<evidence type="ECO:0000313" key="12">
    <source>
        <dbReference type="Proteomes" id="UP000306147"/>
    </source>
</evidence>
<keyword evidence="9" id="KW-0732">Signal</keyword>
<evidence type="ECO:0000256" key="9">
    <source>
        <dbReference type="SAM" id="SignalP"/>
    </source>
</evidence>
<dbReference type="PROSITE" id="PS51779">
    <property type="entry name" value="POTRA"/>
    <property type="match status" value="1"/>
</dbReference>
<evidence type="ECO:0000256" key="2">
    <source>
        <dbReference type="ARBA" id="ARBA00009055"/>
    </source>
</evidence>
<proteinExistence type="inferred from homology"/>
<evidence type="ECO:0000256" key="4">
    <source>
        <dbReference type="ARBA" id="ARBA00022452"/>
    </source>
</evidence>
<keyword evidence="6" id="KW-0653">Protein transport</keyword>
<dbReference type="PANTHER" id="PTHR34597:SF1">
    <property type="entry name" value="HEME_HEMOPEXIN TRANSPORTER PROTEIN HUXB"/>
    <property type="match status" value="1"/>
</dbReference>
<dbReference type="GO" id="GO:0008320">
    <property type="term" value="F:protein transmembrane transporter activity"/>
    <property type="evidence" value="ECO:0007669"/>
    <property type="project" value="TreeGrafter"/>
</dbReference>
<dbReference type="EMBL" id="SRXT01000005">
    <property type="protein sequence ID" value="TGX52591.1"/>
    <property type="molecule type" value="Genomic_DNA"/>
</dbReference>
<gene>
    <name evidence="11" type="ORF">E5A73_13115</name>
</gene>
<dbReference type="Pfam" id="PF08479">
    <property type="entry name" value="POTRA_2"/>
    <property type="match status" value="1"/>
</dbReference>
<dbReference type="Pfam" id="PF03865">
    <property type="entry name" value="ShlB"/>
    <property type="match status" value="1"/>
</dbReference>
<dbReference type="RefSeq" id="WP_135964302.1">
    <property type="nucleotide sequence ID" value="NZ_SRXT01000005.1"/>
</dbReference>
<dbReference type="GO" id="GO:0046819">
    <property type="term" value="P:protein secretion by the type V secretion system"/>
    <property type="evidence" value="ECO:0007669"/>
    <property type="project" value="TreeGrafter"/>
</dbReference>
<dbReference type="Gene3D" id="3.10.20.310">
    <property type="entry name" value="membrane protein fhac"/>
    <property type="match status" value="1"/>
</dbReference>
<dbReference type="InterPro" id="IPR013686">
    <property type="entry name" value="Polypept-transport_assoc_ShlB"/>
</dbReference>
<keyword evidence="12" id="KW-1185">Reference proteome</keyword>
<evidence type="ECO:0000256" key="6">
    <source>
        <dbReference type="ARBA" id="ARBA00022927"/>
    </source>
</evidence>
<keyword evidence="3" id="KW-0813">Transport</keyword>
<evidence type="ECO:0000259" key="10">
    <source>
        <dbReference type="PROSITE" id="PS51779"/>
    </source>
</evidence>
<feature type="signal peptide" evidence="9">
    <location>
        <begin position="1"/>
        <end position="20"/>
    </location>
</feature>
<dbReference type="InterPro" id="IPR005565">
    <property type="entry name" value="Hemolysn_activator_HlyB_C"/>
</dbReference>
<protein>
    <submittedName>
        <fullName evidence="11">ShlB/FhaC/HecB family hemolysin secretion/activation protein</fullName>
    </submittedName>
</protein>
<dbReference type="GO" id="GO:0009279">
    <property type="term" value="C:cell outer membrane"/>
    <property type="evidence" value="ECO:0007669"/>
    <property type="project" value="UniProtKB-SubCell"/>
</dbReference>
<dbReference type="InterPro" id="IPR034746">
    <property type="entry name" value="POTRA"/>
</dbReference>
<organism evidence="11 12">
    <name type="scientific">Sphingomonas gei</name>
    <dbReference type="NCBI Taxonomy" id="1395960"/>
    <lineage>
        <taxon>Bacteria</taxon>
        <taxon>Pseudomonadati</taxon>
        <taxon>Pseudomonadota</taxon>
        <taxon>Alphaproteobacteria</taxon>
        <taxon>Sphingomonadales</taxon>
        <taxon>Sphingomonadaceae</taxon>
        <taxon>Sphingomonas</taxon>
    </lineage>
</organism>
<evidence type="ECO:0000256" key="3">
    <source>
        <dbReference type="ARBA" id="ARBA00022448"/>
    </source>
</evidence>
<keyword evidence="5" id="KW-0812">Transmembrane</keyword>
<dbReference type="Proteomes" id="UP000306147">
    <property type="component" value="Unassembled WGS sequence"/>
</dbReference>
<comment type="subcellular location">
    <subcellularLocation>
        <location evidence="1">Cell outer membrane</location>
    </subcellularLocation>
</comment>
<evidence type="ECO:0000313" key="11">
    <source>
        <dbReference type="EMBL" id="TGX52591.1"/>
    </source>
</evidence>
<comment type="similarity">
    <text evidence="2">Belongs to the TPS (TC 1.B.20) family.</text>
</comment>
<dbReference type="OrthoDB" id="7209508at2"/>
<dbReference type="InterPro" id="IPR051544">
    <property type="entry name" value="TPS_OM_transporter"/>
</dbReference>
<evidence type="ECO:0000256" key="1">
    <source>
        <dbReference type="ARBA" id="ARBA00004442"/>
    </source>
</evidence>
<dbReference type="AlphaFoldDB" id="A0A4S1X920"/>